<keyword evidence="4" id="KW-0227">DNA damage</keyword>
<evidence type="ECO:0000313" key="16">
    <source>
        <dbReference type="WBParaSite" id="ACRNAN_Path_140.g489.t1"/>
    </source>
</evidence>
<dbReference type="GO" id="GO:0034039">
    <property type="term" value="F:8-oxo-7,8-dihydroguanine DNA N-glycosylase activity"/>
    <property type="evidence" value="ECO:0007669"/>
    <property type="project" value="TreeGrafter"/>
</dbReference>
<dbReference type="GO" id="GO:0006285">
    <property type="term" value="P:base-excision repair, AP site formation"/>
    <property type="evidence" value="ECO:0007669"/>
    <property type="project" value="TreeGrafter"/>
</dbReference>
<keyword evidence="7" id="KW-0456">Lyase</keyword>
<feature type="compositionally biased region" description="Basic and acidic residues" evidence="13">
    <location>
        <begin position="327"/>
        <end position="338"/>
    </location>
</feature>
<dbReference type="GO" id="GO:0003684">
    <property type="term" value="F:damaged DNA binding"/>
    <property type="evidence" value="ECO:0007669"/>
    <property type="project" value="InterPro"/>
</dbReference>
<evidence type="ECO:0000256" key="4">
    <source>
        <dbReference type="ARBA" id="ARBA00022763"/>
    </source>
</evidence>
<keyword evidence="5" id="KW-0378">Hydrolase</keyword>
<evidence type="ECO:0000256" key="10">
    <source>
        <dbReference type="ARBA" id="ARBA00023295"/>
    </source>
</evidence>
<keyword evidence="10" id="KW-0326">Glycosidase</keyword>
<dbReference type="InterPro" id="IPR011257">
    <property type="entry name" value="DNA_glycosylase"/>
</dbReference>
<feature type="region of interest" description="Disordered" evidence="13">
    <location>
        <begin position="321"/>
        <end position="344"/>
    </location>
</feature>
<comment type="catalytic activity">
    <reaction evidence="11">
        <text>2'-deoxyribonucleotide-(2'-deoxyribose 5'-phosphate)-2'-deoxyribonucleotide-DNA = a 3'-end 2'-deoxyribonucleotide-(2,3-dehydro-2,3-deoxyribose 5'-phosphate)-DNA + a 5'-end 5'-phospho-2'-deoxyribonucleoside-DNA + H(+)</text>
        <dbReference type="Rhea" id="RHEA:66592"/>
        <dbReference type="Rhea" id="RHEA-COMP:13180"/>
        <dbReference type="Rhea" id="RHEA-COMP:16897"/>
        <dbReference type="Rhea" id="RHEA-COMP:17067"/>
        <dbReference type="ChEBI" id="CHEBI:15378"/>
        <dbReference type="ChEBI" id="CHEBI:136412"/>
        <dbReference type="ChEBI" id="CHEBI:157695"/>
        <dbReference type="ChEBI" id="CHEBI:167181"/>
        <dbReference type="EC" id="4.2.99.18"/>
    </reaction>
</comment>
<evidence type="ECO:0000259" key="14">
    <source>
        <dbReference type="SMART" id="SM00478"/>
    </source>
</evidence>
<dbReference type="Proteomes" id="UP000887540">
    <property type="component" value="Unplaced"/>
</dbReference>
<dbReference type="InterPro" id="IPR012904">
    <property type="entry name" value="OGG_N"/>
</dbReference>
<protein>
    <recommendedName>
        <fullName evidence="12">N-glycosylase/DNA lyase</fullName>
        <ecNumber evidence="3">4.2.99.18</ecNumber>
    </recommendedName>
</protein>
<evidence type="ECO:0000256" key="7">
    <source>
        <dbReference type="ARBA" id="ARBA00023239"/>
    </source>
</evidence>
<dbReference type="CDD" id="cd00056">
    <property type="entry name" value="ENDO3c"/>
    <property type="match status" value="1"/>
</dbReference>
<proteinExistence type="inferred from homology"/>
<dbReference type="SUPFAM" id="SSF48150">
    <property type="entry name" value="DNA-glycosylase"/>
    <property type="match status" value="1"/>
</dbReference>
<dbReference type="WBParaSite" id="ACRNAN_Path_140.g489.t1">
    <property type="protein sequence ID" value="ACRNAN_Path_140.g489.t1"/>
    <property type="gene ID" value="ACRNAN_Path_140.g489"/>
</dbReference>
<reference evidence="16" key="1">
    <citation type="submission" date="2022-11" db="UniProtKB">
        <authorList>
            <consortium name="WormBaseParasite"/>
        </authorList>
    </citation>
    <scope>IDENTIFICATION</scope>
</reference>
<dbReference type="AlphaFoldDB" id="A0A914C0L5"/>
<dbReference type="InterPro" id="IPR003265">
    <property type="entry name" value="HhH-GPD_domain"/>
</dbReference>
<evidence type="ECO:0000256" key="12">
    <source>
        <dbReference type="ARBA" id="ARBA00073127"/>
    </source>
</evidence>
<comment type="subcellular location">
    <subcellularLocation>
        <location evidence="1">Nucleus</location>
    </subcellularLocation>
</comment>
<dbReference type="FunFam" id="1.10.1670.10:FF:000005">
    <property type="entry name" value="N-glycosylase/DNA lyase OGG1"/>
    <property type="match status" value="1"/>
</dbReference>
<dbReference type="EC" id="4.2.99.18" evidence="3"/>
<dbReference type="Pfam" id="PF00730">
    <property type="entry name" value="HhH-GPD"/>
    <property type="match status" value="1"/>
</dbReference>
<evidence type="ECO:0000256" key="6">
    <source>
        <dbReference type="ARBA" id="ARBA00023204"/>
    </source>
</evidence>
<dbReference type="InterPro" id="IPR052054">
    <property type="entry name" value="Oxidative_DNA_repair_enzyme"/>
</dbReference>
<evidence type="ECO:0000256" key="3">
    <source>
        <dbReference type="ARBA" id="ARBA00012720"/>
    </source>
</evidence>
<evidence type="ECO:0000256" key="11">
    <source>
        <dbReference type="ARBA" id="ARBA00044632"/>
    </source>
</evidence>
<comment type="similarity">
    <text evidence="2">Belongs to the type-1 OGG1 family.</text>
</comment>
<evidence type="ECO:0000256" key="5">
    <source>
        <dbReference type="ARBA" id="ARBA00022801"/>
    </source>
</evidence>
<dbReference type="PANTHER" id="PTHR10242:SF2">
    <property type="entry name" value="N-GLYCOSYLASE_DNA LYASE"/>
    <property type="match status" value="1"/>
</dbReference>
<keyword evidence="8" id="KW-0539">Nucleus</keyword>
<keyword evidence="15" id="KW-1185">Reference proteome</keyword>
<name>A0A914C0L5_9BILA</name>
<dbReference type="PANTHER" id="PTHR10242">
    <property type="entry name" value="8-OXOGUANINE DNA GLYCOSYLASE"/>
    <property type="match status" value="1"/>
</dbReference>
<evidence type="ECO:0000256" key="2">
    <source>
        <dbReference type="ARBA" id="ARBA00010679"/>
    </source>
</evidence>
<dbReference type="Pfam" id="PF07934">
    <property type="entry name" value="OGG_N"/>
    <property type="match status" value="1"/>
</dbReference>
<dbReference type="SUPFAM" id="SSF55945">
    <property type="entry name" value="TATA-box binding protein-like"/>
    <property type="match status" value="1"/>
</dbReference>
<evidence type="ECO:0000256" key="9">
    <source>
        <dbReference type="ARBA" id="ARBA00023268"/>
    </source>
</evidence>
<evidence type="ECO:0000256" key="1">
    <source>
        <dbReference type="ARBA" id="ARBA00004123"/>
    </source>
</evidence>
<dbReference type="InterPro" id="IPR023170">
    <property type="entry name" value="HhH_base_excis_C"/>
</dbReference>
<dbReference type="SMART" id="SM00478">
    <property type="entry name" value="ENDO3c"/>
    <property type="match status" value="1"/>
</dbReference>
<keyword evidence="9" id="KW-0511">Multifunctional enzyme</keyword>
<feature type="domain" description="HhH-GPD" evidence="14">
    <location>
        <begin position="133"/>
        <end position="304"/>
    </location>
</feature>
<dbReference type="GO" id="GO:0140078">
    <property type="term" value="F:class I DNA-(apurinic or apyrimidinic site) endonuclease activity"/>
    <property type="evidence" value="ECO:0007669"/>
    <property type="project" value="UniProtKB-EC"/>
</dbReference>
<evidence type="ECO:0000256" key="8">
    <source>
        <dbReference type="ARBA" id="ARBA00023242"/>
    </source>
</evidence>
<organism evidence="15 16">
    <name type="scientific">Acrobeloides nanus</name>
    <dbReference type="NCBI Taxonomy" id="290746"/>
    <lineage>
        <taxon>Eukaryota</taxon>
        <taxon>Metazoa</taxon>
        <taxon>Ecdysozoa</taxon>
        <taxon>Nematoda</taxon>
        <taxon>Chromadorea</taxon>
        <taxon>Rhabditida</taxon>
        <taxon>Tylenchina</taxon>
        <taxon>Cephalobomorpha</taxon>
        <taxon>Cephaloboidea</taxon>
        <taxon>Cephalobidae</taxon>
        <taxon>Acrobeloides</taxon>
    </lineage>
</organism>
<sequence>MTSFLPCTSRELNLDTVLLNGQSFRWQKIDEESKSTLIGVTRNRVWKLWRENSEGINFEVIGRFSRAKGASTSDDVEALRDFFQLSINVQQLYETWSNKDKHFANIVKSNGTLLEGIRILRLEPLEALFTFICTANNNIKRITAMVNRLCKEYGEILEIKDDVSSTYYDFPTLEQLRHGLANMEATLREAGFGYRAAYITEAVRKLSELGGDEWLHSLISEPYDATKKKLVQIPGVGPKVADCICLMGFQKHAVVPIDTHVFQITASVYMPQLRTKKSVTKAMHEEIGRYYEEYFGSYAGWAHSVLFSAQLKHFNAETTVGKGKTKKATEETISEKMAVKKPRK</sequence>
<dbReference type="GO" id="GO:0005634">
    <property type="term" value="C:nucleus"/>
    <property type="evidence" value="ECO:0007669"/>
    <property type="project" value="UniProtKB-SubCell"/>
</dbReference>
<dbReference type="Gene3D" id="1.10.1670.10">
    <property type="entry name" value="Helix-hairpin-Helix base-excision DNA repair enzymes (C-terminal)"/>
    <property type="match status" value="1"/>
</dbReference>
<keyword evidence="6" id="KW-0234">DNA repair</keyword>
<dbReference type="Gene3D" id="1.10.340.30">
    <property type="entry name" value="Hypothetical protein, domain 2"/>
    <property type="match status" value="1"/>
</dbReference>
<evidence type="ECO:0000313" key="15">
    <source>
        <dbReference type="Proteomes" id="UP000887540"/>
    </source>
</evidence>
<evidence type="ECO:0000256" key="13">
    <source>
        <dbReference type="SAM" id="MobiDB-lite"/>
    </source>
</evidence>
<accession>A0A914C0L5</accession>
<dbReference type="GO" id="GO:0006289">
    <property type="term" value="P:nucleotide-excision repair"/>
    <property type="evidence" value="ECO:0007669"/>
    <property type="project" value="InterPro"/>
</dbReference>
<dbReference type="Gene3D" id="3.30.310.40">
    <property type="match status" value="1"/>
</dbReference>